<dbReference type="GO" id="GO:0061621">
    <property type="term" value="P:canonical glycolysis"/>
    <property type="evidence" value="ECO:0007669"/>
    <property type="project" value="TreeGrafter"/>
</dbReference>
<dbReference type="Proteomes" id="UP000271098">
    <property type="component" value="Unassembled WGS sequence"/>
</dbReference>
<dbReference type="GO" id="GO:0070095">
    <property type="term" value="F:fructose-6-phosphate binding"/>
    <property type="evidence" value="ECO:0007669"/>
    <property type="project" value="TreeGrafter"/>
</dbReference>
<evidence type="ECO:0000313" key="10">
    <source>
        <dbReference type="WBParaSite" id="GPUH_0000919801-mRNA-1"/>
    </source>
</evidence>
<dbReference type="GO" id="GO:0046872">
    <property type="term" value="F:metal ion binding"/>
    <property type="evidence" value="ECO:0007669"/>
    <property type="project" value="UniProtKB-KW"/>
</dbReference>
<gene>
    <name evidence="8" type="ORF">GPUH_LOCUS9187</name>
</gene>
<evidence type="ECO:0000313" key="9">
    <source>
        <dbReference type="Proteomes" id="UP000271098"/>
    </source>
</evidence>
<feature type="domain" description="Phosphofructokinase" evidence="7">
    <location>
        <begin position="14"/>
        <end position="60"/>
    </location>
</feature>
<keyword evidence="2" id="KW-0808">Transferase</keyword>
<evidence type="ECO:0000256" key="2">
    <source>
        <dbReference type="ARBA" id="ARBA00022679"/>
    </source>
</evidence>
<protein>
    <submittedName>
        <fullName evidence="10">PFK domain-containing protein</fullName>
    </submittedName>
</protein>
<dbReference type="PANTHER" id="PTHR13697:SF4">
    <property type="entry name" value="ATP-DEPENDENT 6-PHOSPHOFRUCTOKINASE"/>
    <property type="match status" value="1"/>
</dbReference>
<keyword evidence="9" id="KW-1185">Reference proteome</keyword>
<reference evidence="8 9" key="2">
    <citation type="submission" date="2018-11" db="EMBL/GenBank/DDBJ databases">
        <authorList>
            <consortium name="Pathogen Informatics"/>
        </authorList>
    </citation>
    <scope>NUCLEOTIDE SEQUENCE [LARGE SCALE GENOMIC DNA]</scope>
</reference>
<name>A0A183DKE7_9BILA</name>
<evidence type="ECO:0000259" key="7">
    <source>
        <dbReference type="Pfam" id="PF00365"/>
    </source>
</evidence>
<evidence type="ECO:0000256" key="4">
    <source>
        <dbReference type="ARBA" id="ARBA00022777"/>
    </source>
</evidence>
<evidence type="ECO:0000313" key="8">
    <source>
        <dbReference type="EMBL" id="VDK69094.1"/>
    </source>
</evidence>
<sequence length="138" mass="15362">LIKGAIDNAGTPIVSEAIRAHIEKTLHYDTRLTVLGHIQRGGNPSAFDRLLGCRMGVEATIAVTEMDAQAEPCVVSIDGNQIIRLPLLSCVDKTKAVKDAMDKKDWPTALRLRGRSFRRNLEMLAQPYYFYSSFSKLI</sequence>
<dbReference type="GO" id="GO:0006002">
    <property type="term" value="P:fructose 6-phosphate metabolic process"/>
    <property type="evidence" value="ECO:0007669"/>
    <property type="project" value="TreeGrafter"/>
</dbReference>
<evidence type="ECO:0000256" key="5">
    <source>
        <dbReference type="ARBA" id="ARBA00022842"/>
    </source>
</evidence>
<dbReference type="WBParaSite" id="GPUH_0000919801-mRNA-1">
    <property type="protein sequence ID" value="GPUH_0000919801-mRNA-1"/>
    <property type="gene ID" value="GPUH_0000919801"/>
</dbReference>
<comment type="catalytic activity">
    <reaction evidence="6">
        <text>beta-D-fructose 6-phosphate + ATP = beta-D-fructose 1,6-bisphosphate + ADP + H(+)</text>
        <dbReference type="Rhea" id="RHEA:16109"/>
        <dbReference type="ChEBI" id="CHEBI:15378"/>
        <dbReference type="ChEBI" id="CHEBI:30616"/>
        <dbReference type="ChEBI" id="CHEBI:32966"/>
        <dbReference type="ChEBI" id="CHEBI:57634"/>
        <dbReference type="ChEBI" id="CHEBI:456216"/>
        <dbReference type="EC" id="2.7.1.11"/>
    </reaction>
</comment>
<evidence type="ECO:0000256" key="1">
    <source>
        <dbReference type="ARBA" id="ARBA00022533"/>
    </source>
</evidence>
<keyword evidence="1" id="KW-0021">Allosteric enzyme</keyword>
<dbReference type="AlphaFoldDB" id="A0A183DKE7"/>
<dbReference type="GO" id="GO:0030388">
    <property type="term" value="P:fructose 1,6-bisphosphate metabolic process"/>
    <property type="evidence" value="ECO:0007669"/>
    <property type="project" value="TreeGrafter"/>
</dbReference>
<dbReference type="GO" id="GO:0048029">
    <property type="term" value="F:monosaccharide binding"/>
    <property type="evidence" value="ECO:0007669"/>
    <property type="project" value="TreeGrafter"/>
</dbReference>
<dbReference type="UniPathway" id="UPA00109">
    <property type="reaction ID" value="UER00182"/>
</dbReference>
<organism evidence="10">
    <name type="scientific">Gongylonema pulchrum</name>
    <dbReference type="NCBI Taxonomy" id="637853"/>
    <lineage>
        <taxon>Eukaryota</taxon>
        <taxon>Metazoa</taxon>
        <taxon>Ecdysozoa</taxon>
        <taxon>Nematoda</taxon>
        <taxon>Chromadorea</taxon>
        <taxon>Rhabditida</taxon>
        <taxon>Spirurina</taxon>
        <taxon>Spiruromorpha</taxon>
        <taxon>Spiruroidea</taxon>
        <taxon>Gongylonematidae</taxon>
        <taxon>Gongylonema</taxon>
    </lineage>
</organism>
<keyword evidence="5" id="KW-0460">Magnesium</keyword>
<dbReference type="Gene3D" id="3.40.50.450">
    <property type="match status" value="1"/>
</dbReference>
<dbReference type="Pfam" id="PF00365">
    <property type="entry name" value="PFK"/>
    <property type="match status" value="1"/>
</dbReference>
<evidence type="ECO:0000256" key="6">
    <source>
        <dbReference type="ARBA" id="ARBA00048070"/>
    </source>
</evidence>
<dbReference type="EMBL" id="UYRT01029128">
    <property type="protein sequence ID" value="VDK69094.1"/>
    <property type="molecule type" value="Genomic_DNA"/>
</dbReference>
<dbReference type="GO" id="GO:0005524">
    <property type="term" value="F:ATP binding"/>
    <property type="evidence" value="ECO:0007669"/>
    <property type="project" value="TreeGrafter"/>
</dbReference>
<dbReference type="OrthoDB" id="537915at2759"/>
<dbReference type="GO" id="GO:0003872">
    <property type="term" value="F:6-phosphofructokinase activity"/>
    <property type="evidence" value="ECO:0007669"/>
    <property type="project" value="UniProtKB-EC"/>
</dbReference>
<dbReference type="InterPro" id="IPR015912">
    <property type="entry name" value="Phosphofructokinase_CS"/>
</dbReference>
<dbReference type="GO" id="GO:0042802">
    <property type="term" value="F:identical protein binding"/>
    <property type="evidence" value="ECO:0007669"/>
    <property type="project" value="TreeGrafter"/>
</dbReference>
<keyword evidence="3" id="KW-0479">Metal-binding</keyword>
<dbReference type="PANTHER" id="PTHR13697">
    <property type="entry name" value="PHOSPHOFRUCTOKINASE"/>
    <property type="match status" value="1"/>
</dbReference>
<dbReference type="GO" id="GO:0005945">
    <property type="term" value="C:6-phosphofructokinase complex"/>
    <property type="evidence" value="ECO:0007669"/>
    <property type="project" value="TreeGrafter"/>
</dbReference>
<reference evidence="10" key="1">
    <citation type="submission" date="2016-06" db="UniProtKB">
        <authorList>
            <consortium name="WormBaseParasite"/>
        </authorList>
    </citation>
    <scope>IDENTIFICATION</scope>
</reference>
<evidence type="ECO:0000256" key="3">
    <source>
        <dbReference type="ARBA" id="ARBA00022723"/>
    </source>
</evidence>
<dbReference type="SUPFAM" id="SSF53784">
    <property type="entry name" value="Phosphofructokinase"/>
    <property type="match status" value="1"/>
</dbReference>
<accession>A0A183DKE7</accession>
<proteinExistence type="predicted"/>
<dbReference type="InterPro" id="IPR000023">
    <property type="entry name" value="Phosphofructokinase_dom"/>
</dbReference>
<dbReference type="GO" id="GO:0016208">
    <property type="term" value="F:AMP binding"/>
    <property type="evidence" value="ECO:0007669"/>
    <property type="project" value="TreeGrafter"/>
</dbReference>
<keyword evidence="4" id="KW-0418">Kinase</keyword>
<dbReference type="InterPro" id="IPR035966">
    <property type="entry name" value="PKF_sf"/>
</dbReference>
<dbReference type="PROSITE" id="PS00433">
    <property type="entry name" value="PHOSPHOFRUCTOKINASE"/>
    <property type="match status" value="1"/>
</dbReference>